<name>A0ABY4VHB0_9GAMM</name>
<sequence>MEEQLTVGELLEATEGLSNDAEVTFGSSRYSKRPLRFYRFKRRGEDLLQIELNEMDGDDWEDESELDSRITVGELREHLQAWKPSDRITFGSTASDAIPLYSTNPAAVFSLNLDQSA</sequence>
<evidence type="ECO:0000313" key="2">
    <source>
        <dbReference type="Proteomes" id="UP001055658"/>
    </source>
</evidence>
<keyword evidence="2" id="KW-1185">Reference proteome</keyword>
<accession>A0ABY4VHB0</accession>
<organism evidence="1 2">
    <name type="scientific">Microbulbifer variabilis</name>
    <dbReference type="NCBI Taxonomy" id="266805"/>
    <lineage>
        <taxon>Bacteria</taxon>
        <taxon>Pseudomonadati</taxon>
        <taxon>Pseudomonadota</taxon>
        <taxon>Gammaproteobacteria</taxon>
        <taxon>Cellvibrionales</taxon>
        <taxon>Microbulbiferaceae</taxon>
        <taxon>Microbulbifer</taxon>
    </lineage>
</organism>
<reference evidence="1" key="1">
    <citation type="submission" date="2022-02" db="EMBL/GenBank/DDBJ databases">
        <title>Coral-associated bacteria.</title>
        <authorList>
            <person name="Tang K."/>
            <person name="Wang X."/>
        </authorList>
    </citation>
    <scope>NUCLEOTIDE SEQUENCE</scope>
    <source>
        <strain evidence="1">SCSIO 43006</strain>
    </source>
</reference>
<proteinExistence type="predicted"/>
<gene>
    <name evidence="1" type="ORF">MJO52_06465</name>
</gene>
<protein>
    <submittedName>
        <fullName evidence="1">Uncharacterized protein</fullName>
    </submittedName>
</protein>
<evidence type="ECO:0000313" key="1">
    <source>
        <dbReference type="EMBL" id="USD22776.1"/>
    </source>
</evidence>
<dbReference type="Proteomes" id="UP001055658">
    <property type="component" value="Chromosome"/>
</dbReference>
<dbReference type="RefSeq" id="WP_252085129.1">
    <property type="nucleotide sequence ID" value="NZ_CP092418.1"/>
</dbReference>
<dbReference type="EMBL" id="CP092418">
    <property type="protein sequence ID" value="USD22776.1"/>
    <property type="molecule type" value="Genomic_DNA"/>
</dbReference>